<sequence>MKAFVGISFYLLLVVVFLSCQKTIKKANHNQFSTPLLQTDSTIVSNLINQSITFFEKNIITATAYDDYLKQAEEIAIKNNFNEQLSQIYNVVGVRHRNRSEYNKALIYHDKAVKIARDIENKSLMAKYINTLAVVYRRIDENKHALDLHMEAMKIAENIRDTFQTSVAINGIGNIYINLKRYHSAIEYFKKSLAIAQNRNNILGLAINNNNIGETLLKMNLVDSALVYFTKSLNYNTQINSTVGKAINHNSFAYAYNMKKQYNLAIQHLEKALIFNKQSRDRINISVSYSTLGETYYLKKDYPNAINNLNTGLKIAEDIGSKYQIEACSRLLSKIYESLSNNKKALLHLKIAEAYKDSIINEENLRHSTTLETMRKFEQTQNQLTALNNKTELQKKLILQQKKTITGTIILAIVLIIAAVLVYRQIKLRSKYNNILMQQRLLRTQMNPHFIFNALSAIQVYILENDMEKSSLFLSDFASLMRQVLRSSQYEYMPLSEEKKMLDYYLELQRLRFVHPFSYKITIAEDIDADNILLPPMITQPFVENAVEHGIKGLGTNGRIEVRFFIMDSNLAIEIEDNGIGWKASQKTPPIGKKHESMAIKITNERLDVIRRVTHKKAYFKIIDIQENTPNQSGVLVQFELPILSRDQKTKLNKKVKPF</sequence>
<proteinExistence type="predicted"/>
<reference evidence="4" key="1">
    <citation type="submission" date="2022-10" db="EMBL/GenBank/DDBJ databases">
        <authorList>
            <person name="Yu W.X."/>
        </authorList>
    </citation>
    <scope>NUCLEOTIDE SEQUENCE</scope>
    <source>
        <strain evidence="4">D04</strain>
    </source>
</reference>
<dbReference type="GO" id="GO:0000155">
    <property type="term" value="F:phosphorelay sensor kinase activity"/>
    <property type="evidence" value="ECO:0007669"/>
    <property type="project" value="InterPro"/>
</dbReference>
<keyword evidence="1" id="KW-0802">TPR repeat</keyword>
<dbReference type="InterPro" id="IPR010559">
    <property type="entry name" value="Sig_transdc_His_kin_internal"/>
</dbReference>
<dbReference type="PANTHER" id="PTHR34220:SF7">
    <property type="entry name" value="SENSOR HISTIDINE KINASE YPDA"/>
    <property type="match status" value="1"/>
</dbReference>
<evidence type="ECO:0000313" key="5">
    <source>
        <dbReference type="Proteomes" id="UP001207408"/>
    </source>
</evidence>
<evidence type="ECO:0000256" key="2">
    <source>
        <dbReference type="SAM" id="Phobius"/>
    </source>
</evidence>
<dbReference type="Proteomes" id="UP001207408">
    <property type="component" value="Unassembled WGS sequence"/>
</dbReference>
<dbReference type="PANTHER" id="PTHR34220">
    <property type="entry name" value="SENSOR HISTIDINE KINASE YPDA"/>
    <property type="match status" value="1"/>
</dbReference>
<keyword evidence="2" id="KW-0472">Membrane</keyword>
<name>A0AAE3MFR5_9BACT</name>
<keyword evidence="2" id="KW-1133">Transmembrane helix</keyword>
<evidence type="ECO:0000256" key="1">
    <source>
        <dbReference type="PROSITE-ProRule" id="PRU00339"/>
    </source>
</evidence>
<dbReference type="PROSITE" id="PS50005">
    <property type="entry name" value="TPR"/>
    <property type="match status" value="2"/>
</dbReference>
<accession>A0AAE3MFR5</accession>
<dbReference type="GO" id="GO:0016020">
    <property type="term" value="C:membrane"/>
    <property type="evidence" value="ECO:0007669"/>
    <property type="project" value="InterPro"/>
</dbReference>
<dbReference type="AlphaFoldDB" id="A0AAE3MFR5"/>
<dbReference type="InterPro" id="IPR050640">
    <property type="entry name" value="Bact_2-comp_sensor_kinase"/>
</dbReference>
<gene>
    <name evidence="4" type="ORF">OM074_14035</name>
</gene>
<dbReference type="InterPro" id="IPR036890">
    <property type="entry name" value="HATPase_C_sf"/>
</dbReference>
<protein>
    <submittedName>
        <fullName evidence="4">Tetratricopeptide repeat protein</fullName>
    </submittedName>
</protein>
<dbReference type="PROSITE" id="PS51257">
    <property type="entry name" value="PROKAR_LIPOPROTEIN"/>
    <property type="match status" value="1"/>
</dbReference>
<dbReference type="Gene3D" id="1.25.40.10">
    <property type="entry name" value="Tetratricopeptide repeat domain"/>
    <property type="match status" value="2"/>
</dbReference>
<dbReference type="Pfam" id="PF13424">
    <property type="entry name" value="TPR_12"/>
    <property type="match status" value="2"/>
</dbReference>
<dbReference type="InterPro" id="IPR019734">
    <property type="entry name" value="TPR_rpt"/>
</dbReference>
<keyword evidence="2" id="KW-0812">Transmembrane</keyword>
<feature type="repeat" description="TPR" evidence="1">
    <location>
        <begin position="166"/>
        <end position="199"/>
    </location>
</feature>
<evidence type="ECO:0000259" key="3">
    <source>
        <dbReference type="Pfam" id="PF06580"/>
    </source>
</evidence>
<dbReference type="SUPFAM" id="SSF48452">
    <property type="entry name" value="TPR-like"/>
    <property type="match status" value="2"/>
</dbReference>
<dbReference type="InterPro" id="IPR011990">
    <property type="entry name" value="TPR-like_helical_dom_sf"/>
</dbReference>
<evidence type="ECO:0000313" key="4">
    <source>
        <dbReference type="EMBL" id="MCW3806751.1"/>
    </source>
</evidence>
<organism evidence="4 5">
    <name type="scientific">Plebeiibacterium marinum</name>
    <dbReference type="NCBI Taxonomy" id="2992111"/>
    <lineage>
        <taxon>Bacteria</taxon>
        <taxon>Pseudomonadati</taxon>
        <taxon>Bacteroidota</taxon>
        <taxon>Bacteroidia</taxon>
        <taxon>Marinilabiliales</taxon>
        <taxon>Marinilabiliaceae</taxon>
        <taxon>Plebeiibacterium</taxon>
    </lineage>
</organism>
<feature type="transmembrane region" description="Helical" evidence="2">
    <location>
        <begin position="404"/>
        <end position="423"/>
    </location>
</feature>
<dbReference type="SMART" id="SM00028">
    <property type="entry name" value="TPR"/>
    <property type="match status" value="6"/>
</dbReference>
<dbReference type="RefSeq" id="WP_301200474.1">
    <property type="nucleotide sequence ID" value="NZ_JAPDPI010000029.1"/>
</dbReference>
<keyword evidence="5" id="KW-1185">Reference proteome</keyword>
<comment type="caution">
    <text evidence="4">The sequence shown here is derived from an EMBL/GenBank/DDBJ whole genome shotgun (WGS) entry which is preliminary data.</text>
</comment>
<dbReference type="SUPFAM" id="SSF55874">
    <property type="entry name" value="ATPase domain of HSP90 chaperone/DNA topoisomerase II/histidine kinase"/>
    <property type="match status" value="1"/>
</dbReference>
<dbReference type="Pfam" id="PF06580">
    <property type="entry name" value="His_kinase"/>
    <property type="match status" value="1"/>
</dbReference>
<feature type="repeat" description="TPR" evidence="1">
    <location>
        <begin position="286"/>
        <end position="319"/>
    </location>
</feature>
<dbReference type="Gene3D" id="3.30.565.10">
    <property type="entry name" value="Histidine kinase-like ATPase, C-terminal domain"/>
    <property type="match status" value="1"/>
</dbReference>
<dbReference type="EMBL" id="JAPDPI010000029">
    <property type="protein sequence ID" value="MCW3806751.1"/>
    <property type="molecule type" value="Genomic_DNA"/>
</dbReference>
<feature type="domain" description="Signal transduction histidine kinase internal region" evidence="3">
    <location>
        <begin position="438"/>
        <end position="514"/>
    </location>
</feature>